<dbReference type="AlphaFoldDB" id="A0A5B0E3U7"/>
<accession>A0A5B0E3U7</accession>
<dbReference type="RefSeq" id="WP_149620898.1">
    <property type="nucleotide sequence ID" value="NZ_VOBL01000029.1"/>
</dbReference>
<dbReference type="OrthoDB" id="5772641at2"/>
<keyword evidence="1" id="KW-0175">Coiled coil</keyword>
<protein>
    <recommendedName>
        <fullName evidence="4">DNA-binding protein</fullName>
    </recommendedName>
</protein>
<reference evidence="2 3" key="1">
    <citation type="submission" date="2019-07" db="EMBL/GenBank/DDBJ databases">
        <title>Analysis of the biochemical properties, biological activity and biotechnological potential of siderophores and biosurfactants produced by Antarctic psychrotolerant bacteria.</title>
        <authorList>
            <person name="Styczynski M."/>
            <person name="Krucon T."/>
            <person name="Decewicz P."/>
            <person name="Dziewit L."/>
        </authorList>
    </citation>
    <scope>NUCLEOTIDE SEQUENCE [LARGE SCALE GENOMIC DNA]</scope>
    <source>
        <strain evidence="2 3">ANT_H27</strain>
    </source>
</reference>
<feature type="coiled-coil region" evidence="1">
    <location>
        <begin position="142"/>
        <end position="169"/>
    </location>
</feature>
<comment type="caution">
    <text evidence="2">The sequence shown here is derived from an EMBL/GenBank/DDBJ whole genome shotgun (WGS) entry which is preliminary data.</text>
</comment>
<dbReference type="EMBL" id="VOBL01000029">
    <property type="protein sequence ID" value="KAA0973336.1"/>
    <property type="molecule type" value="Genomic_DNA"/>
</dbReference>
<gene>
    <name evidence="2" type="ORF">FQ154_18720</name>
</gene>
<proteinExistence type="predicted"/>
<evidence type="ECO:0000313" key="2">
    <source>
        <dbReference type="EMBL" id="KAA0973336.1"/>
    </source>
</evidence>
<dbReference type="Proteomes" id="UP000323856">
    <property type="component" value="Unassembled WGS sequence"/>
</dbReference>
<organism evidence="2 3">
    <name type="scientific">Paeniglutamicibacter gangotriensis</name>
    <dbReference type="NCBI Taxonomy" id="254787"/>
    <lineage>
        <taxon>Bacteria</taxon>
        <taxon>Bacillati</taxon>
        <taxon>Actinomycetota</taxon>
        <taxon>Actinomycetes</taxon>
        <taxon>Micrococcales</taxon>
        <taxon>Micrococcaceae</taxon>
        <taxon>Paeniglutamicibacter</taxon>
    </lineage>
</organism>
<evidence type="ECO:0008006" key="4">
    <source>
        <dbReference type="Google" id="ProtNLM"/>
    </source>
</evidence>
<evidence type="ECO:0000313" key="3">
    <source>
        <dbReference type="Proteomes" id="UP000323856"/>
    </source>
</evidence>
<evidence type="ECO:0000256" key="1">
    <source>
        <dbReference type="SAM" id="Coils"/>
    </source>
</evidence>
<sequence>MRGLTIEQAADKAEIKLSYFRYLMAQLNGTSMDLRVPPVAGERARRYSPQKLAAWMAAGKPLPGSESAATDTGGDGPHVAATAHRAENGSGWVMTLQDPSHTVEATSLKRAWEISRVRAAESLETDPESVSIDFQVKYPKKAAALLEEHQQLAAEARELQERADQKRLQGLQQLRAEGWRQQEMAFVLGLTPQRIQQLLAEG</sequence>
<name>A0A5B0E3U7_9MICC</name>